<feature type="signal peptide" evidence="1">
    <location>
        <begin position="1"/>
        <end position="19"/>
    </location>
</feature>
<sequence length="268" mass="29627">MTNRILLAAILVSMAGTSAAGTVIESRAADGVTRITLSGDHARIDAPDPRGAYTVVDFKSARLYMVDTGKHEIYDAGTLSAADAKAPPGMRLKATGAGDRIAGYATRAYRLEVNGRHCATYALAAKPLKDRELRRFAEFFVHHNTPEAALAYKMQESICERARKAADVQLIKQGLPLRTVDENGRSDEIVSIRTDVHVPASRFALPKGYKRIDVAEEMRSAGEMHGAPGGAMSPQQRQELDRMMQEQLKQMTPEQRKMFEQMMQQHQQ</sequence>
<evidence type="ECO:0000313" key="2">
    <source>
        <dbReference type="EMBL" id="OBS07984.1"/>
    </source>
</evidence>
<dbReference type="EMBL" id="JQSG02000006">
    <property type="protein sequence ID" value="OBS07984.1"/>
    <property type="molecule type" value="Genomic_DNA"/>
</dbReference>
<keyword evidence="3" id="KW-1185">Reference proteome</keyword>
<protein>
    <recommendedName>
        <fullName evidence="4">DUF4412 domain-containing protein</fullName>
    </recommendedName>
</protein>
<evidence type="ECO:0008006" key="4">
    <source>
        <dbReference type="Google" id="ProtNLM"/>
    </source>
</evidence>
<evidence type="ECO:0000256" key="1">
    <source>
        <dbReference type="SAM" id="SignalP"/>
    </source>
</evidence>
<dbReference type="AlphaFoldDB" id="A0A1A6C0A0"/>
<keyword evidence="1" id="KW-0732">Signal</keyword>
<gene>
    <name evidence="2" type="ORF">Thpro_022234</name>
</gene>
<comment type="caution">
    <text evidence="2">The sequence shown here is derived from an EMBL/GenBank/DDBJ whole genome shotgun (WGS) entry which is preliminary data.</text>
</comment>
<dbReference type="Proteomes" id="UP000029273">
    <property type="component" value="Unassembled WGS sequence"/>
</dbReference>
<dbReference type="RefSeq" id="WP_065089651.1">
    <property type="nucleotide sequence ID" value="NZ_JQSG02000006.1"/>
</dbReference>
<evidence type="ECO:0000313" key="3">
    <source>
        <dbReference type="Proteomes" id="UP000029273"/>
    </source>
</evidence>
<reference evidence="2 3" key="1">
    <citation type="journal article" date="2014" name="Genome Announc.">
        <title>Draft Genome Sequence of the Iron-Oxidizing, Acidophilic, and Halotolerant 'Thiobacillus prosperus' Type Strain DSM 5130.</title>
        <authorList>
            <person name="Ossandon F.J."/>
            <person name="Cardenas J.P."/>
            <person name="Corbett M."/>
            <person name="Quatrini R."/>
            <person name="Holmes D.S."/>
            <person name="Watkin E."/>
        </authorList>
    </citation>
    <scope>NUCLEOTIDE SEQUENCE [LARGE SCALE GENOMIC DNA]</scope>
    <source>
        <strain evidence="2 3">DSM 5130</strain>
    </source>
</reference>
<proteinExistence type="predicted"/>
<feature type="chain" id="PRO_5008343176" description="DUF4412 domain-containing protein" evidence="1">
    <location>
        <begin position="20"/>
        <end position="268"/>
    </location>
</feature>
<name>A0A1A6C0A0_9GAMM</name>
<dbReference type="OrthoDB" id="5372426at2"/>
<accession>A0A1A6C0A0</accession>
<organism evidence="2 3">
    <name type="scientific">Acidihalobacter prosperus</name>
    <dbReference type="NCBI Taxonomy" id="160660"/>
    <lineage>
        <taxon>Bacteria</taxon>
        <taxon>Pseudomonadati</taxon>
        <taxon>Pseudomonadota</taxon>
        <taxon>Gammaproteobacteria</taxon>
        <taxon>Chromatiales</taxon>
        <taxon>Ectothiorhodospiraceae</taxon>
        <taxon>Acidihalobacter</taxon>
    </lineage>
</organism>